<proteinExistence type="predicted"/>
<dbReference type="PROSITE" id="PS50076">
    <property type="entry name" value="DNAJ_2"/>
    <property type="match status" value="1"/>
</dbReference>
<keyword evidence="3" id="KW-1185">Reference proteome</keyword>
<dbReference type="Gene3D" id="1.25.40.10">
    <property type="entry name" value="Tetratricopeptide repeat domain"/>
    <property type="match status" value="1"/>
</dbReference>
<dbReference type="Gene3D" id="1.10.287.110">
    <property type="entry name" value="DnaJ domain"/>
    <property type="match status" value="1"/>
</dbReference>
<dbReference type="SMART" id="SM00271">
    <property type="entry name" value="DnaJ"/>
    <property type="match status" value="1"/>
</dbReference>
<dbReference type="InterPro" id="IPR018253">
    <property type="entry name" value="DnaJ_domain_CS"/>
</dbReference>
<dbReference type="InterPro" id="IPR001623">
    <property type="entry name" value="DnaJ_domain"/>
</dbReference>
<sequence>MAIELYSKALSFYPIHPFPNQSHHPQYSTTLANRAASHMALGDFKIAISDLENSLKSIWIPPLLTSELKNTLIKRLFRLIRCHLSLFDHQAALSSLQHLFSPNSPIFIPSDHPSFNQASLLLSKSNFLLESHQKLSQAQIIQDWNLILDIIQKLQLETLNWSLNSKPILKLPGLWSFWKAEALCHLGKPLEAQETIASTKSTFPTRERSLIDAWISFAKGDLSHTTKILDSILLVEPNDIILHQKSLFIKQLIQNMNQILNHSSILPLEVIELAMNFLNLLTAPITSTLRIRLYSFICQQLHMAILLQPQLESYFCNQLINLSDAILSTEIGFSSTSPMSTYPIHQTFVIEILMARARATHKIIPDLSSQTYTLIFKLLQDHWTEIKVDQEKIFQEIFQKVGLRKPSSTSESSETLKNHDFVEFDKLPDWDLKGYYHILGLPKNALLKDIKKSFRKLSLAHHPDKGGKTSLFQAINEANAILSDPALRKVYDEGKLEQ</sequence>
<dbReference type="AlphaFoldDB" id="A0A9Q3JYN7"/>
<evidence type="ECO:0000313" key="2">
    <source>
        <dbReference type="EMBL" id="MBW0570751.1"/>
    </source>
</evidence>
<dbReference type="PANTHER" id="PTHR44200:SF1">
    <property type="entry name" value="DNAJ HOMOLOG SUBFAMILY C MEMBER 7"/>
    <property type="match status" value="1"/>
</dbReference>
<evidence type="ECO:0000259" key="1">
    <source>
        <dbReference type="PROSITE" id="PS50076"/>
    </source>
</evidence>
<dbReference type="PANTHER" id="PTHR44200">
    <property type="entry name" value="DNAJ HOMOLOG SUBFAMILY C MEMBER 7"/>
    <property type="match status" value="1"/>
</dbReference>
<dbReference type="OrthoDB" id="2506061at2759"/>
<reference evidence="2" key="1">
    <citation type="submission" date="2021-03" db="EMBL/GenBank/DDBJ databases">
        <title>Draft genome sequence of rust myrtle Austropuccinia psidii MF-1, a brazilian biotype.</title>
        <authorList>
            <person name="Quecine M.C."/>
            <person name="Pachon D.M.R."/>
            <person name="Bonatelli M.L."/>
            <person name="Correr F.H."/>
            <person name="Franceschini L.M."/>
            <person name="Leite T.F."/>
            <person name="Margarido G.R.A."/>
            <person name="Almeida C.A."/>
            <person name="Ferrarezi J.A."/>
            <person name="Labate C.A."/>
        </authorList>
    </citation>
    <scope>NUCLEOTIDE SEQUENCE</scope>
    <source>
        <strain evidence="2">MF-1</strain>
    </source>
</reference>
<gene>
    <name evidence="2" type="ORF">O181_110466</name>
</gene>
<dbReference type="SUPFAM" id="SSF46565">
    <property type="entry name" value="Chaperone J-domain"/>
    <property type="match status" value="1"/>
</dbReference>
<evidence type="ECO:0000313" key="3">
    <source>
        <dbReference type="Proteomes" id="UP000765509"/>
    </source>
</evidence>
<dbReference type="InterPro" id="IPR052758">
    <property type="entry name" value="SRC_co-chaperone"/>
</dbReference>
<name>A0A9Q3JYN7_9BASI</name>
<dbReference type="CDD" id="cd06257">
    <property type="entry name" value="DnaJ"/>
    <property type="match status" value="1"/>
</dbReference>
<dbReference type="Pfam" id="PF00226">
    <property type="entry name" value="DnaJ"/>
    <property type="match status" value="1"/>
</dbReference>
<comment type="caution">
    <text evidence="2">The sequence shown here is derived from an EMBL/GenBank/DDBJ whole genome shotgun (WGS) entry which is preliminary data.</text>
</comment>
<organism evidence="2 3">
    <name type="scientific">Austropuccinia psidii MF-1</name>
    <dbReference type="NCBI Taxonomy" id="1389203"/>
    <lineage>
        <taxon>Eukaryota</taxon>
        <taxon>Fungi</taxon>
        <taxon>Dikarya</taxon>
        <taxon>Basidiomycota</taxon>
        <taxon>Pucciniomycotina</taxon>
        <taxon>Pucciniomycetes</taxon>
        <taxon>Pucciniales</taxon>
        <taxon>Sphaerophragmiaceae</taxon>
        <taxon>Austropuccinia</taxon>
    </lineage>
</organism>
<dbReference type="InterPro" id="IPR011990">
    <property type="entry name" value="TPR-like_helical_dom_sf"/>
</dbReference>
<feature type="domain" description="J" evidence="1">
    <location>
        <begin position="434"/>
        <end position="495"/>
    </location>
</feature>
<accession>A0A9Q3JYN7</accession>
<dbReference type="InterPro" id="IPR036869">
    <property type="entry name" value="J_dom_sf"/>
</dbReference>
<dbReference type="SUPFAM" id="SSF48452">
    <property type="entry name" value="TPR-like"/>
    <property type="match status" value="1"/>
</dbReference>
<protein>
    <recommendedName>
        <fullName evidence="1">J domain-containing protein</fullName>
    </recommendedName>
</protein>
<dbReference type="Proteomes" id="UP000765509">
    <property type="component" value="Unassembled WGS sequence"/>
</dbReference>
<dbReference type="EMBL" id="AVOT02086835">
    <property type="protein sequence ID" value="MBW0570751.1"/>
    <property type="molecule type" value="Genomic_DNA"/>
</dbReference>
<dbReference type="PROSITE" id="PS00636">
    <property type="entry name" value="DNAJ_1"/>
    <property type="match status" value="1"/>
</dbReference>
<dbReference type="PRINTS" id="PR00625">
    <property type="entry name" value="JDOMAIN"/>
</dbReference>